<dbReference type="AlphaFoldDB" id="N9AGU7"/>
<protein>
    <submittedName>
        <fullName evidence="2">Uncharacterized protein</fullName>
    </submittedName>
</protein>
<organism evidence="2 3">
    <name type="scientific">Acinetobacter schindleri CIP 107287</name>
    <dbReference type="NCBI Taxonomy" id="1217988"/>
    <lineage>
        <taxon>Bacteria</taxon>
        <taxon>Pseudomonadati</taxon>
        <taxon>Pseudomonadota</taxon>
        <taxon>Gammaproteobacteria</taxon>
        <taxon>Moraxellales</taxon>
        <taxon>Moraxellaceae</taxon>
        <taxon>Acinetobacter</taxon>
    </lineage>
</organism>
<reference evidence="2 3" key="1">
    <citation type="submission" date="2013-02" db="EMBL/GenBank/DDBJ databases">
        <title>The Genome Sequence of Acinetobacter schindleri CIP 107287.</title>
        <authorList>
            <consortium name="The Broad Institute Genome Sequencing Platform"/>
            <consortium name="The Broad Institute Genome Sequencing Center for Infectious Disease"/>
            <person name="Cerqueira G."/>
            <person name="Feldgarden M."/>
            <person name="Courvalin P."/>
            <person name="Perichon B."/>
            <person name="Grillot-Courvalin C."/>
            <person name="Clermont D."/>
            <person name="Rocha E."/>
            <person name="Yoon E.-J."/>
            <person name="Nemec A."/>
            <person name="Walker B."/>
            <person name="Young S.K."/>
            <person name="Zeng Q."/>
            <person name="Gargeya S."/>
            <person name="Fitzgerald M."/>
            <person name="Haas B."/>
            <person name="Abouelleil A."/>
            <person name="Alvarado L."/>
            <person name="Arachchi H.M."/>
            <person name="Berlin A.M."/>
            <person name="Chapman S.B."/>
            <person name="Dewar J."/>
            <person name="Goldberg J."/>
            <person name="Griggs A."/>
            <person name="Gujja S."/>
            <person name="Hansen M."/>
            <person name="Howarth C."/>
            <person name="Imamovic A."/>
            <person name="Larimer J."/>
            <person name="McCowan C."/>
            <person name="Murphy C."/>
            <person name="Neiman D."/>
            <person name="Pearson M."/>
            <person name="Priest M."/>
            <person name="Roberts A."/>
            <person name="Saif S."/>
            <person name="Shea T."/>
            <person name="Sisk P."/>
            <person name="Sykes S."/>
            <person name="Wortman J."/>
            <person name="Nusbaum C."/>
            <person name="Birren B."/>
        </authorList>
    </citation>
    <scope>NUCLEOTIDE SEQUENCE [LARGE SCALE GENOMIC DNA]</scope>
    <source>
        <strain evidence="2 3">CIP 107287</strain>
    </source>
</reference>
<gene>
    <name evidence="2" type="ORF">F955_02840</name>
</gene>
<evidence type="ECO:0000313" key="2">
    <source>
        <dbReference type="EMBL" id="ENV43293.1"/>
    </source>
</evidence>
<keyword evidence="1" id="KW-0812">Transmembrane</keyword>
<comment type="caution">
    <text evidence="2">The sequence shown here is derived from an EMBL/GenBank/DDBJ whole genome shotgun (WGS) entry which is preliminary data.</text>
</comment>
<feature type="transmembrane region" description="Helical" evidence="1">
    <location>
        <begin position="86"/>
        <end position="109"/>
    </location>
</feature>
<keyword evidence="1" id="KW-1133">Transmembrane helix</keyword>
<evidence type="ECO:0000313" key="3">
    <source>
        <dbReference type="Proteomes" id="UP000018440"/>
    </source>
</evidence>
<evidence type="ECO:0000256" key="1">
    <source>
        <dbReference type="SAM" id="Phobius"/>
    </source>
</evidence>
<dbReference type="EMBL" id="APPQ01000031">
    <property type="protein sequence ID" value="ENV43293.1"/>
    <property type="molecule type" value="Genomic_DNA"/>
</dbReference>
<proteinExistence type="predicted"/>
<name>N9AGU7_9GAMM</name>
<keyword evidence="1" id="KW-0472">Membrane</keyword>
<dbReference type="Proteomes" id="UP000018440">
    <property type="component" value="Unassembled WGS sequence"/>
</dbReference>
<accession>N9AGU7</accession>
<sequence length="120" mass="14115">MVTQTNFLPTSEYFCTQHDCQKIIVSTGNNEHLLICKNCYEENKNIQNIRHKFMSSLTKLRSLYYLLLFSLIYNFLTFVLDAYHSILAMNISIETMLKLFATTILIVFIEIELRKKLGSY</sequence>
<dbReference type="HOGENOM" id="CLU_2044638_0_0_6"/>
<feature type="transmembrane region" description="Helical" evidence="1">
    <location>
        <begin position="62"/>
        <end position="80"/>
    </location>
</feature>